<accession>A0A3S9T0F8</accession>
<organism evidence="2 3">
    <name type="scientific">Anoxybacter fermentans</name>
    <dbReference type="NCBI Taxonomy" id="1323375"/>
    <lineage>
        <taxon>Bacteria</taxon>
        <taxon>Bacillati</taxon>
        <taxon>Bacillota</taxon>
        <taxon>Clostridia</taxon>
        <taxon>Halanaerobiales</taxon>
        <taxon>Anoxybacter</taxon>
    </lineage>
</organism>
<evidence type="ECO:0000313" key="2">
    <source>
        <dbReference type="EMBL" id="AZR73980.1"/>
    </source>
</evidence>
<sequence>MKKLFFTVVIVYVLLILMQFTAIVLAQDEIMPITGIKKGMKGVGKTVISGVVVEEFDVEILGILKSQNQVGDLILVKVSGSLIERTGGIAAGMSGSPVYINGKLIGAIGYSWGLTDHTVGLVTPIESMLQVLEMDKQGEKKLKSNQMEYKYLQPNIKKSPESVNQGRKDKVVFFEPLQLKDRVVDRIYFCDSYHEALKISEEEDNALAAYPVKTPLLVNGLTGRALKYLINDLKSFDLVPIVTGGITISGSGVQSLEPGSAIAVQLVRGDINISAIGTLTYIKGKKILGFGHPFLKLGQVEYFLSGAEIMTVVNHQDMPFKLGVPTDLKGVITQDRNAGLGGRLDRLPKIIPVTVQVHDLDLDRKREIEFQVIRDEELVIPLVVNSVLQAIDTAIDRQGYGTSTVDIEIMADKLPDHIIQYNNMYFSNYDIAAQSLYDLYNLLNIIVTNPFDRVNLISINVNLQVKRARQVAIIEEAKLLNEKLKPGDTARVEVTLRPYRDTPFKQIFEIKIPENIQTGDASLSISGGIYGSYQDVEMYDSMNEQQQEQEQVPYVVGGHYKSLKELLDDYLNQYKNNELIIEILPYYVEVMEEQVQEKDYEGETSEKKSSNGEEASLSVKKTFKTDYVLEGGLTLEITISENDVTVEEIQSEEQKIIEKYKTQE</sequence>
<dbReference type="InterPro" id="IPR008763">
    <property type="entry name" value="Peptidase_S55"/>
</dbReference>
<keyword evidence="3" id="KW-1185">Reference proteome</keyword>
<dbReference type="Pfam" id="PF05580">
    <property type="entry name" value="Peptidase_S55"/>
    <property type="match status" value="1"/>
</dbReference>
<reference evidence="2 3" key="1">
    <citation type="submission" date="2016-07" db="EMBL/GenBank/DDBJ databases">
        <title>Genome and transcriptome analysis of iron-reducing fermentative bacteria Anoxybacter fermentans.</title>
        <authorList>
            <person name="Zeng X."/>
            <person name="Shao Z."/>
        </authorList>
    </citation>
    <scope>NUCLEOTIDE SEQUENCE [LARGE SCALE GENOMIC DNA]</scope>
    <source>
        <strain evidence="2 3">DY22613</strain>
    </source>
</reference>
<gene>
    <name evidence="2" type="ORF">BBF96_11615</name>
</gene>
<dbReference type="PROSITE" id="PS51494">
    <property type="entry name" value="SPOIVB"/>
    <property type="match status" value="1"/>
</dbReference>
<name>A0A3S9T0F8_9FIRM</name>
<dbReference type="OrthoDB" id="9765242at2"/>
<proteinExistence type="predicted"/>
<evidence type="ECO:0000313" key="3">
    <source>
        <dbReference type="Proteomes" id="UP000267250"/>
    </source>
</evidence>
<feature type="domain" description="Peptidase S55" evidence="1">
    <location>
        <begin position="1"/>
        <end position="144"/>
    </location>
</feature>
<dbReference type="Proteomes" id="UP000267250">
    <property type="component" value="Chromosome"/>
</dbReference>
<dbReference type="RefSeq" id="WP_127017332.1">
    <property type="nucleotide sequence ID" value="NZ_CP016379.1"/>
</dbReference>
<dbReference type="AlphaFoldDB" id="A0A3S9T0F8"/>
<evidence type="ECO:0000259" key="1">
    <source>
        <dbReference type="PROSITE" id="PS51494"/>
    </source>
</evidence>
<dbReference type="EMBL" id="CP016379">
    <property type="protein sequence ID" value="AZR73980.1"/>
    <property type="molecule type" value="Genomic_DNA"/>
</dbReference>
<protein>
    <recommendedName>
        <fullName evidence="1">Peptidase S55 domain-containing protein</fullName>
    </recommendedName>
</protein>
<dbReference type="KEGG" id="aft:BBF96_11615"/>